<gene>
    <name evidence="2" type="ORF">BDY21DRAFT_128738</name>
</gene>
<accession>A0A6A6NNH5</accession>
<organism evidence="2 3">
    <name type="scientific">Lineolata rhizophorae</name>
    <dbReference type="NCBI Taxonomy" id="578093"/>
    <lineage>
        <taxon>Eukaryota</taxon>
        <taxon>Fungi</taxon>
        <taxon>Dikarya</taxon>
        <taxon>Ascomycota</taxon>
        <taxon>Pezizomycotina</taxon>
        <taxon>Dothideomycetes</taxon>
        <taxon>Dothideomycetes incertae sedis</taxon>
        <taxon>Lineolatales</taxon>
        <taxon>Lineolataceae</taxon>
        <taxon>Lineolata</taxon>
    </lineage>
</organism>
<evidence type="ECO:0000313" key="3">
    <source>
        <dbReference type="Proteomes" id="UP000799766"/>
    </source>
</evidence>
<sequence>MPLDRRGQTCQTGRLGRQGAARRGEGFRNFLGTGTPAAKFFARRPRREKCALPGGGRRVECVVTSLRRLIRAPALGTREHPDTVSIGTGEACTQDAPPVSAFPLAFQHRIADRTADARPGVSLHRAEWRRVRATSALHEAKCEEKAADTFFSKSPPEKIPAMLSWGKRLSGQVLDFIQRSTPLAVPTIPVPLDWGPLTLSSPSPLSVRAPARPTRF</sequence>
<evidence type="ECO:0000256" key="1">
    <source>
        <dbReference type="SAM" id="MobiDB-lite"/>
    </source>
</evidence>
<reference evidence="2" key="1">
    <citation type="journal article" date="2020" name="Stud. Mycol.">
        <title>101 Dothideomycetes genomes: a test case for predicting lifestyles and emergence of pathogens.</title>
        <authorList>
            <person name="Haridas S."/>
            <person name="Albert R."/>
            <person name="Binder M."/>
            <person name="Bloem J."/>
            <person name="Labutti K."/>
            <person name="Salamov A."/>
            <person name="Andreopoulos B."/>
            <person name="Baker S."/>
            <person name="Barry K."/>
            <person name="Bills G."/>
            <person name="Bluhm B."/>
            <person name="Cannon C."/>
            <person name="Castanera R."/>
            <person name="Culley D."/>
            <person name="Daum C."/>
            <person name="Ezra D."/>
            <person name="Gonzalez J."/>
            <person name="Henrissat B."/>
            <person name="Kuo A."/>
            <person name="Liang C."/>
            <person name="Lipzen A."/>
            <person name="Lutzoni F."/>
            <person name="Magnuson J."/>
            <person name="Mondo S."/>
            <person name="Nolan M."/>
            <person name="Ohm R."/>
            <person name="Pangilinan J."/>
            <person name="Park H.-J."/>
            <person name="Ramirez L."/>
            <person name="Alfaro M."/>
            <person name="Sun H."/>
            <person name="Tritt A."/>
            <person name="Yoshinaga Y."/>
            <person name="Zwiers L.-H."/>
            <person name="Turgeon B."/>
            <person name="Goodwin S."/>
            <person name="Spatafora J."/>
            <person name="Crous P."/>
            <person name="Grigoriev I."/>
        </authorList>
    </citation>
    <scope>NUCLEOTIDE SEQUENCE</scope>
    <source>
        <strain evidence="2">ATCC 16933</strain>
    </source>
</reference>
<evidence type="ECO:0000313" key="2">
    <source>
        <dbReference type="EMBL" id="KAF2453315.1"/>
    </source>
</evidence>
<dbReference type="AlphaFoldDB" id="A0A6A6NNH5"/>
<keyword evidence="3" id="KW-1185">Reference proteome</keyword>
<protein>
    <submittedName>
        <fullName evidence="2">Uncharacterized protein</fullName>
    </submittedName>
</protein>
<dbReference type="EMBL" id="MU001698">
    <property type="protein sequence ID" value="KAF2453315.1"/>
    <property type="molecule type" value="Genomic_DNA"/>
</dbReference>
<dbReference type="Proteomes" id="UP000799766">
    <property type="component" value="Unassembled WGS sequence"/>
</dbReference>
<feature type="region of interest" description="Disordered" evidence="1">
    <location>
        <begin position="1"/>
        <end position="21"/>
    </location>
</feature>
<name>A0A6A6NNH5_9PEZI</name>
<proteinExistence type="predicted"/>